<protein>
    <recommendedName>
        <fullName evidence="3">Lysine-specific demethylase 4-like Tudor domain-containing protein</fullName>
    </recommendedName>
</protein>
<evidence type="ECO:0000256" key="2">
    <source>
        <dbReference type="ARBA" id="ARBA00022737"/>
    </source>
</evidence>
<keyword evidence="2" id="KW-0677">Repeat</keyword>
<dbReference type="Proteomes" id="UP000694564">
    <property type="component" value="Chromosome 7"/>
</dbReference>
<dbReference type="AlphaFoldDB" id="A0A8D2DDL3"/>
<sequence>DFAPPEFTGVGGKPTWQRAIAKWPACKFEEGQDVLARWSDGLFYLGTIKKIKHFETELLHHI</sequence>
<organism evidence="4 5">
    <name type="scientific">Sciurus vulgaris</name>
    <name type="common">Eurasian red squirrel</name>
    <dbReference type="NCBI Taxonomy" id="55149"/>
    <lineage>
        <taxon>Eukaryota</taxon>
        <taxon>Metazoa</taxon>
        <taxon>Chordata</taxon>
        <taxon>Craniata</taxon>
        <taxon>Vertebrata</taxon>
        <taxon>Euteleostomi</taxon>
        <taxon>Mammalia</taxon>
        <taxon>Eutheria</taxon>
        <taxon>Euarchontoglires</taxon>
        <taxon>Glires</taxon>
        <taxon>Rodentia</taxon>
        <taxon>Sciuromorpha</taxon>
        <taxon>Sciuridae</taxon>
        <taxon>Sciurinae</taxon>
        <taxon>Sciurini</taxon>
        <taxon>Sciurus</taxon>
    </lineage>
</organism>
<name>A0A8D2DDL3_SCIVU</name>
<comment type="subcellular location">
    <subcellularLocation>
        <location evidence="1">Nucleus</location>
    </subcellularLocation>
</comment>
<reference evidence="4" key="1">
    <citation type="submission" date="2025-08" db="UniProtKB">
        <authorList>
            <consortium name="Ensembl"/>
        </authorList>
    </citation>
    <scope>IDENTIFICATION</scope>
</reference>
<proteinExistence type="predicted"/>
<dbReference type="Gene3D" id="2.30.30.140">
    <property type="match status" value="1"/>
</dbReference>
<dbReference type="SUPFAM" id="SSF63748">
    <property type="entry name" value="Tudor/PWWP/MBT"/>
    <property type="match status" value="1"/>
</dbReference>
<evidence type="ECO:0000313" key="4">
    <source>
        <dbReference type="Ensembl" id="ENSSVLP00005022421.1"/>
    </source>
</evidence>
<keyword evidence="5" id="KW-1185">Reference proteome</keyword>
<evidence type="ECO:0000313" key="5">
    <source>
        <dbReference type="Proteomes" id="UP000694564"/>
    </source>
</evidence>
<dbReference type="InterPro" id="IPR040477">
    <property type="entry name" value="KDM4-like_Tudor"/>
</dbReference>
<dbReference type="OrthoDB" id="9634802at2759"/>
<dbReference type="GO" id="GO:0005634">
    <property type="term" value="C:nucleus"/>
    <property type="evidence" value="ECO:0007669"/>
    <property type="project" value="UniProtKB-SubCell"/>
</dbReference>
<dbReference type="Pfam" id="PF18104">
    <property type="entry name" value="Tudor_2"/>
    <property type="match status" value="1"/>
</dbReference>
<accession>A0A8D2DDL3</accession>
<feature type="domain" description="Lysine-specific demethylase 4-like Tudor" evidence="3">
    <location>
        <begin position="31"/>
        <end position="53"/>
    </location>
</feature>
<evidence type="ECO:0000259" key="3">
    <source>
        <dbReference type="Pfam" id="PF18104"/>
    </source>
</evidence>
<dbReference type="Ensembl" id="ENSSVLT00005024944.1">
    <property type="protein sequence ID" value="ENSSVLP00005022421.1"/>
    <property type="gene ID" value="ENSSVLG00005017883.1"/>
</dbReference>
<reference evidence="4" key="2">
    <citation type="submission" date="2025-09" db="UniProtKB">
        <authorList>
            <consortium name="Ensembl"/>
        </authorList>
    </citation>
    <scope>IDENTIFICATION</scope>
</reference>
<evidence type="ECO:0000256" key="1">
    <source>
        <dbReference type="ARBA" id="ARBA00004123"/>
    </source>
</evidence>